<dbReference type="EMBL" id="BAABIE010000015">
    <property type="protein sequence ID" value="GAA4755762.1"/>
    <property type="molecule type" value="Genomic_DNA"/>
</dbReference>
<feature type="region of interest" description="Disordered" evidence="1">
    <location>
        <begin position="1"/>
        <end position="67"/>
    </location>
</feature>
<evidence type="ECO:0000313" key="3">
    <source>
        <dbReference type="EMBL" id="GAA4755762.1"/>
    </source>
</evidence>
<keyword evidence="2" id="KW-0812">Transmembrane</keyword>
<feature type="region of interest" description="Disordered" evidence="1">
    <location>
        <begin position="91"/>
        <end position="170"/>
    </location>
</feature>
<evidence type="ECO:0000256" key="2">
    <source>
        <dbReference type="SAM" id="Phobius"/>
    </source>
</evidence>
<feature type="compositionally biased region" description="Low complexity" evidence="1">
    <location>
        <begin position="1"/>
        <end position="16"/>
    </location>
</feature>
<reference evidence="4" key="1">
    <citation type="journal article" date="2019" name="Int. J. Syst. Evol. Microbiol.">
        <title>The Global Catalogue of Microorganisms (GCM) 10K type strain sequencing project: providing services to taxonomists for standard genome sequencing and annotation.</title>
        <authorList>
            <consortium name="The Broad Institute Genomics Platform"/>
            <consortium name="The Broad Institute Genome Sequencing Center for Infectious Disease"/>
            <person name="Wu L."/>
            <person name="Ma J."/>
        </authorList>
    </citation>
    <scope>NUCLEOTIDE SEQUENCE [LARGE SCALE GENOMIC DNA]</scope>
    <source>
        <strain evidence="4">JCM 18077</strain>
    </source>
</reference>
<protein>
    <submittedName>
        <fullName evidence="3">Uncharacterized protein</fullName>
    </submittedName>
</protein>
<accession>A0ABP8ZGE2</accession>
<feature type="compositionally biased region" description="Pro residues" evidence="1">
    <location>
        <begin position="50"/>
        <end position="63"/>
    </location>
</feature>
<keyword evidence="2" id="KW-1133">Transmembrane helix</keyword>
<feature type="transmembrane region" description="Helical" evidence="2">
    <location>
        <begin position="69"/>
        <end position="92"/>
    </location>
</feature>
<keyword evidence="4" id="KW-1185">Reference proteome</keyword>
<sequence length="170" mass="17451">MTTPDDQNNTNNPDGNATEQLDPQAQAVPEAPTAPITPPPLTPGQVSPVAPGPVAPAPAPPKNPQNKRAWIIGGAIAAAFAFLLIGFGLGYVTGDLTGDDGRGGHHRSGQEYGPRGGGMRMDGERPMGPMMRGDGQDGDQRGQRPNRSTEPSAPTTPQQSATEQTPSAAG</sequence>
<comment type="caution">
    <text evidence="3">The sequence shown here is derived from an EMBL/GenBank/DDBJ whole genome shotgun (WGS) entry which is preliminary data.</text>
</comment>
<evidence type="ECO:0000313" key="4">
    <source>
        <dbReference type="Proteomes" id="UP001500822"/>
    </source>
</evidence>
<proteinExistence type="predicted"/>
<dbReference type="RefSeq" id="WP_246992591.1">
    <property type="nucleotide sequence ID" value="NZ_BAABIE010000015.1"/>
</dbReference>
<keyword evidence="2" id="KW-0472">Membrane</keyword>
<evidence type="ECO:0000256" key="1">
    <source>
        <dbReference type="SAM" id="MobiDB-lite"/>
    </source>
</evidence>
<gene>
    <name evidence="3" type="ORF">GCM10023217_29410</name>
</gene>
<dbReference type="Proteomes" id="UP001500822">
    <property type="component" value="Unassembled WGS sequence"/>
</dbReference>
<feature type="compositionally biased region" description="Polar residues" evidence="1">
    <location>
        <begin position="146"/>
        <end position="170"/>
    </location>
</feature>
<organism evidence="3 4">
    <name type="scientific">Gordonia alkaliphila</name>
    <dbReference type="NCBI Taxonomy" id="1053547"/>
    <lineage>
        <taxon>Bacteria</taxon>
        <taxon>Bacillati</taxon>
        <taxon>Actinomycetota</taxon>
        <taxon>Actinomycetes</taxon>
        <taxon>Mycobacteriales</taxon>
        <taxon>Gordoniaceae</taxon>
        <taxon>Gordonia</taxon>
    </lineage>
</organism>
<name>A0ABP8ZGE2_9ACTN</name>